<dbReference type="GO" id="GO:0006020">
    <property type="term" value="P:inositol metabolic process"/>
    <property type="evidence" value="ECO:0007669"/>
    <property type="project" value="TreeGrafter"/>
</dbReference>
<evidence type="ECO:0000256" key="1">
    <source>
        <dbReference type="ARBA" id="ARBA00009759"/>
    </source>
</evidence>
<feature type="binding site" evidence="5">
    <location>
        <position position="98"/>
    </location>
    <ligand>
        <name>Mg(2+)</name>
        <dbReference type="ChEBI" id="CHEBI:18420"/>
        <label>1</label>
        <note>catalytic</note>
    </ligand>
</feature>
<dbReference type="Pfam" id="PF00459">
    <property type="entry name" value="Inositol_P"/>
    <property type="match status" value="1"/>
</dbReference>
<dbReference type="SUPFAM" id="SSF56655">
    <property type="entry name" value="Carbohydrate phosphatase"/>
    <property type="match status" value="1"/>
</dbReference>
<dbReference type="GO" id="GO:0046872">
    <property type="term" value="F:metal ion binding"/>
    <property type="evidence" value="ECO:0007669"/>
    <property type="project" value="UniProtKB-KW"/>
</dbReference>
<accession>A0A5B2VCC4</accession>
<dbReference type="Gene3D" id="3.30.540.10">
    <property type="entry name" value="Fructose-1,6-Bisphosphatase, subunit A, domain 1"/>
    <property type="match status" value="1"/>
</dbReference>
<dbReference type="GO" id="GO:0008934">
    <property type="term" value="F:inositol monophosphate 1-phosphatase activity"/>
    <property type="evidence" value="ECO:0007669"/>
    <property type="project" value="TreeGrafter"/>
</dbReference>
<reference evidence="6 7" key="2">
    <citation type="submission" date="2019-09" db="EMBL/GenBank/DDBJ databases">
        <authorList>
            <person name="Jin C."/>
        </authorList>
    </citation>
    <scope>NUCLEOTIDE SEQUENCE [LARGE SCALE GENOMIC DNA]</scope>
    <source>
        <strain evidence="6 7">BN140002</strain>
    </source>
</reference>
<organism evidence="6 7">
    <name type="scientific">Salinarimonas soli</name>
    <dbReference type="NCBI Taxonomy" id="1638099"/>
    <lineage>
        <taxon>Bacteria</taxon>
        <taxon>Pseudomonadati</taxon>
        <taxon>Pseudomonadota</taxon>
        <taxon>Alphaproteobacteria</taxon>
        <taxon>Hyphomicrobiales</taxon>
        <taxon>Salinarimonadaceae</taxon>
        <taxon>Salinarimonas</taxon>
    </lineage>
</organism>
<feature type="binding site" evidence="5">
    <location>
        <position position="95"/>
    </location>
    <ligand>
        <name>Mg(2+)</name>
        <dbReference type="ChEBI" id="CHEBI:18420"/>
        <label>1</label>
        <note>catalytic</note>
    </ligand>
</feature>
<dbReference type="EMBL" id="VUOA01000029">
    <property type="protein sequence ID" value="KAA2236052.1"/>
    <property type="molecule type" value="Genomic_DNA"/>
</dbReference>
<keyword evidence="2 5" id="KW-0479">Metal-binding</keyword>
<dbReference type="OrthoDB" id="9785695at2"/>
<gene>
    <name evidence="6" type="ORF">F0L46_16900</name>
</gene>
<evidence type="ECO:0000313" key="6">
    <source>
        <dbReference type="EMBL" id="KAA2236052.1"/>
    </source>
</evidence>
<keyword evidence="3" id="KW-0378">Hydrolase</keyword>
<dbReference type="Gene3D" id="3.40.190.80">
    <property type="match status" value="1"/>
</dbReference>
<protein>
    <submittedName>
        <fullName evidence="6">Inositol monophosphatase</fullName>
    </submittedName>
</protein>
<dbReference type="InterPro" id="IPR020583">
    <property type="entry name" value="Inositol_monoP_metal-BS"/>
</dbReference>
<sequence>MPFTRKDAATLVELMREAARTEIMPRFRNLDAGSIREKTSGLDLVTDADEGAERAMEAGLRRAFPGCLVVGEEGVSADPGRLRGLGDADLAFILDPVDGTLNFASGLPLFGVMAAALIRGEIVGGVILDPVMDDWVMAVRGEGAWSERPDGRTRDLRVREAGPAGDLTGNVSWRYLPEAVRAPVTGAYPAFAMVTDFRCSAHTYRLLAAGHLHFGFSSSVKPWDHAPGWLIHREAGGYTAHFDGTPYRPVHEGGGLISAPDEATFRTVRDVLLGGAPQEAIPRPVEPGA</sequence>
<evidence type="ECO:0000256" key="5">
    <source>
        <dbReference type="PIRSR" id="PIRSR600760-2"/>
    </source>
</evidence>
<keyword evidence="4 5" id="KW-0460">Magnesium</keyword>
<dbReference type="RefSeq" id="WP_149819668.1">
    <property type="nucleotide sequence ID" value="NZ_VUOA01000029.1"/>
</dbReference>
<evidence type="ECO:0000256" key="3">
    <source>
        <dbReference type="ARBA" id="ARBA00022801"/>
    </source>
</evidence>
<feature type="binding site" evidence="5">
    <location>
        <position position="224"/>
    </location>
    <ligand>
        <name>Mg(2+)</name>
        <dbReference type="ChEBI" id="CHEBI:18420"/>
        <label>1</label>
        <note>catalytic</note>
    </ligand>
</feature>
<keyword evidence="7" id="KW-1185">Reference proteome</keyword>
<proteinExistence type="inferred from homology"/>
<comment type="similarity">
    <text evidence="1">Belongs to the inositol monophosphatase superfamily.</text>
</comment>
<comment type="cofactor">
    <cofactor evidence="5">
        <name>Mg(2+)</name>
        <dbReference type="ChEBI" id="CHEBI:18420"/>
    </cofactor>
</comment>
<evidence type="ECO:0000256" key="4">
    <source>
        <dbReference type="ARBA" id="ARBA00022842"/>
    </source>
</evidence>
<dbReference type="PRINTS" id="PR00377">
    <property type="entry name" value="IMPHPHTASES"/>
</dbReference>
<comment type="caution">
    <text evidence="6">The sequence shown here is derived from an EMBL/GenBank/DDBJ whole genome shotgun (WGS) entry which is preliminary data.</text>
</comment>
<feature type="binding site" evidence="5">
    <location>
        <position position="72"/>
    </location>
    <ligand>
        <name>Mg(2+)</name>
        <dbReference type="ChEBI" id="CHEBI:18420"/>
        <label>1</label>
        <note>catalytic</note>
    </ligand>
</feature>
<evidence type="ECO:0000313" key="7">
    <source>
        <dbReference type="Proteomes" id="UP000323142"/>
    </source>
</evidence>
<dbReference type="InterPro" id="IPR000760">
    <property type="entry name" value="Inositol_monophosphatase-like"/>
</dbReference>
<dbReference type="PANTHER" id="PTHR20854:SF4">
    <property type="entry name" value="INOSITOL-1-MONOPHOSPHATASE-RELATED"/>
    <property type="match status" value="1"/>
</dbReference>
<dbReference type="AlphaFoldDB" id="A0A5B2VCC4"/>
<evidence type="ECO:0000256" key="2">
    <source>
        <dbReference type="ARBA" id="ARBA00022723"/>
    </source>
</evidence>
<dbReference type="GO" id="GO:0007165">
    <property type="term" value="P:signal transduction"/>
    <property type="evidence" value="ECO:0007669"/>
    <property type="project" value="TreeGrafter"/>
</dbReference>
<dbReference type="PROSITE" id="PS00629">
    <property type="entry name" value="IMP_1"/>
    <property type="match status" value="1"/>
</dbReference>
<reference evidence="6 7" key="1">
    <citation type="submission" date="2019-09" db="EMBL/GenBank/DDBJ databases">
        <title>Salinarimonas rosea gen. nov., sp. nov., a new member of the a-2 subgroup of the Proteobacteria.</title>
        <authorList>
            <person name="Liu J."/>
        </authorList>
    </citation>
    <scope>NUCLEOTIDE SEQUENCE [LARGE SCALE GENOMIC DNA]</scope>
    <source>
        <strain evidence="6 7">BN140002</strain>
    </source>
</reference>
<name>A0A5B2VCC4_9HYPH</name>
<dbReference type="Proteomes" id="UP000323142">
    <property type="component" value="Unassembled WGS sequence"/>
</dbReference>
<dbReference type="PANTHER" id="PTHR20854">
    <property type="entry name" value="INOSITOL MONOPHOSPHATASE"/>
    <property type="match status" value="1"/>
</dbReference>